<dbReference type="GO" id="GO:0035005">
    <property type="term" value="F:1-phosphatidylinositol-4-phosphate 3-kinase activity"/>
    <property type="evidence" value="ECO:0007669"/>
    <property type="project" value="TreeGrafter"/>
</dbReference>
<evidence type="ECO:0000259" key="8">
    <source>
        <dbReference type="PROSITE" id="PS51545"/>
    </source>
</evidence>
<keyword evidence="4" id="KW-0067">ATP-binding</keyword>
<dbReference type="Pfam" id="PF02192">
    <property type="entry name" value="PI3K_p85B"/>
    <property type="match status" value="1"/>
</dbReference>
<evidence type="ECO:0000313" key="11">
    <source>
        <dbReference type="EMBL" id="ADE44090.1"/>
    </source>
</evidence>
<dbReference type="SUPFAM" id="SSF48371">
    <property type="entry name" value="ARM repeat"/>
    <property type="match status" value="1"/>
</dbReference>
<dbReference type="PANTHER" id="PTHR10048">
    <property type="entry name" value="PHOSPHATIDYLINOSITOL KINASE"/>
    <property type="match status" value="1"/>
</dbReference>
<dbReference type="InterPro" id="IPR015433">
    <property type="entry name" value="PI3/4_kinase"/>
</dbReference>
<dbReference type="InterPro" id="IPR001263">
    <property type="entry name" value="PI3K_accessory_dom"/>
</dbReference>
<feature type="domain" description="C2 PI3K-type" evidence="10">
    <location>
        <begin position="308"/>
        <end position="469"/>
    </location>
</feature>
<keyword evidence="1" id="KW-0808">Transferase</keyword>
<evidence type="ECO:0000259" key="7">
    <source>
        <dbReference type="PROSITE" id="PS51544"/>
    </source>
</evidence>
<dbReference type="SMART" id="SM00144">
    <property type="entry name" value="PI3K_rbd"/>
    <property type="match status" value="1"/>
</dbReference>
<dbReference type="Gene3D" id="1.25.40.70">
    <property type="entry name" value="Phosphatidylinositol 3-kinase, accessory domain (PIK)"/>
    <property type="match status" value="1"/>
</dbReference>
<dbReference type="FunFam" id="1.10.1070.11:FF:000001">
    <property type="entry name" value="Phosphatidylinositol 4,5-bisphosphate 3-kinase catalytic subunit"/>
    <property type="match status" value="1"/>
</dbReference>
<feature type="domain" description="PI3K/PI4K catalytic" evidence="6">
    <location>
        <begin position="735"/>
        <end position="1020"/>
    </location>
</feature>
<name>D5KZJ1_PANAR</name>
<dbReference type="PROSITE" id="PS00915">
    <property type="entry name" value="PI3_4_KINASE_1"/>
    <property type="match status" value="1"/>
</dbReference>
<dbReference type="PROSITE" id="PS50290">
    <property type="entry name" value="PI3_4_KINASE_3"/>
    <property type="match status" value="1"/>
</dbReference>
<keyword evidence="3 11" id="KW-0418">Kinase</keyword>
<dbReference type="PROSITE" id="PS51546">
    <property type="entry name" value="PI3K_RBD"/>
    <property type="match status" value="1"/>
</dbReference>
<evidence type="ECO:0000256" key="2">
    <source>
        <dbReference type="ARBA" id="ARBA00022741"/>
    </source>
</evidence>
<dbReference type="GO" id="GO:0043491">
    <property type="term" value="P:phosphatidylinositol 3-kinase/protein kinase B signal transduction"/>
    <property type="evidence" value="ECO:0007669"/>
    <property type="project" value="TreeGrafter"/>
</dbReference>
<gene>
    <name evidence="11" type="primary">splp110a</name>
</gene>
<dbReference type="Pfam" id="PF00794">
    <property type="entry name" value="PI3K_rbd"/>
    <property type="match status" value="1"/>
</dbReference>
<dbReference type="Pfam" id="PF00792">
    <property type="entry name" value="PI3K_C2"/>
    <property type="match status" value="1"/>
</dbReference>
<organism evidence="11">
    <name type="scientific">Panulirus argus</name>
    <name type="common">Caribbean spiny lobster</name>
    <name type="synonym">Palinurus argus</name>
    <dbReference type="NCBI Taxonomy" id="6737"/>
    <lineage>
        <taxon>Eukaryota</taxon>
        <taxon>Metazoa</taxon>
        <taxon>Ecdysozoa</taxon>
        <taxon>Arthropoda</taxon>
        <taxon>Crustacea</taxon>
        <taxon>Multicrustacea</taxon>
        <taxon>Malacostraca</taxon>
        <taxon>Eumalacostraca</taxon>
        <taxon>Eucarida</taxon>
        <taxon>Decapoda</taxon>
        <taxon>Pleocyemata</taxon>
        <taxon>Achelata</taxon>
        <taxon>Palinuroidea</taxon>
        <taxon>Palinuridae</taxon>
        <taxon>Panulirus</taxon>
    </lineage>
</organism>
<feature type="domain" description="PI3K-RBD" evidence="9">
    <location>
        <begin position="172"/>
        <end position="266"/>
    </location>
</feature>
<dbReference type="InterPro" id="IPR016024">
    <property type="entry name" value="ARM-type_fold"/>
</dbReference>
<dbReference type="PROSITE" id="PS51544">
    <property type="entry name" value="PI3K_ABD"/>
    <property type="match status" value="1"/>
</dbReference>
<dbReference type="GO" id="GO:0005886">
    <property type="term" value="C:plasma membrane"/>
    <property type="evidence" value="ECO:0007669"/>
    <property type="project" value="TreeGrafter"/>
</dbReference>
<dbReference type="InterPro" id="IPR000403">
    <property type="entry name" value="PI3/4_kinase_cat_dom"/>
</dbReference>
<dbReference type="InterPro" id="IPR029071">
    <property type="entry name" value="Ubiquitin-like_domsf"/>
</dbReference>
<dbReference type="SMART" id="SM00145">
    <property type="entry name" value="PI3Ka"/>
    <property type="match status" value="1"/>
</dbReference>
<proteinExistence type="evidence at transcript level"/>
<evidence type="ECO:0000256" key="1">
    <source>
        <dbReference type="ARBA" id="ARBA00022679"/>
    </source>
</evidence>
<protein>
    <submittedName>
        <fullName evidence="11">Phosphoinositide 3-kinase isoform a</fullName>
    </submittedName>
</protein>
<dbReference type="SUPFAM" id="SSF49562">
    <property type="entry name" value="C2 domain (Calcium/lipid-binding domain, CaLB)"/>
    <property type="match status" value="1"/>
</dbReference>
<dbReference type="SMART" id="SM00142">
    <property type="entry name" value="PI3K_C2"/>
    <property type="match status" value="1"/>
</dbReference>
<keyword evidence="2" id="KW-0547">Nucleotide-binding</keyword>
<dbReference type="SUPFAM" id="SSF54236">
    <property type="entry name" value="Ubiquitin-like"/>
    <property type="match status" value="1"/>
</dbReference>
<comment type="similarity">
    <text evidence="5">Belongs to the PI3/PI4-kinase family.</text>
</comment>
<dbReference type="EMBL" id="GU724584">
    <property type="protein sequence ID" value="ADE44090.1"/>
    <property type="molecule type" value="mRNA"/>
</dbReference>
<feature type="domain" description="PI3K-ABD" evidence="7">
    <location>
        <begin position="1"/>
        <end position="90"/>
    </location>
</feature>
<reference evidence="11" key="1">
    <citation type="journal article" date="2010" name="J. Neurochem.">
        <title>Phosphoinositide 3-kinase mediated signaling in lobster olfactory receptor neurons.</title>
        <authorList>
            <person name="Corey E.A."/>
            <person name="Bobkov Y."/>
            <person name="Pezier A."/>
            <person name="Ache B.W."/>
        </authorList>
    </citation>
    <scope>NUCLEOTIDE SEQUENCE</scope>
</reference>
<dbReference type="InterPro" id="IPR018936">
    <property type="entry name" value="PI3/4_kinase_CS"/>
</dbReference>
<dbReference type="PROSITE" id="PS51545">
    <property type="entry name" value="PIK_HELICAL"/>
    <property type="match status" value="1"/>
</dbReference>
<dbReference type="SMART" id="SM00143">
    <property type="entry name" value="PI3K_p85B"/>
    <property type="match status" value="1"/>
</dbReference>
<dbReference type="InterPro" id="IPR042236">
    <property type="entry name" value="PI3K_accessory_sf"/>
</dbReference>
<dbReference type="InterPro" id="IPR036940">
    <property type="entry name" value="PI3/4_kinase_cat_sf"/>
</dbReference>
<feature type="domain" description="PIK helical" evidence="8">
    <location>
        <begin position="489"/>
        <end position="666"/>
    </location>
</feature>
<dbReference type="Pfam" id="PF00454">
    <property type="entry name" value="PI3_PI4_kinase"/>
    <property type="match status" value="1"/>
</dbReference>
<dbReference type="AlphaFoldDB" id="D5KZJ1"/>
<evidence type="ECO:0000256" key="4">
    <source>
        <dbReference type="ARBA" id="ARBA00022840"/>
    </source>
</evidence>
<evidence type="ECO:0000259" key="6">
    <source>
        <dbReference type="PROSITE" id="PS50290"/>
    </source>
</evidence>
<evidence type="ECO:0000259" key="9">
    <source>
        <dbReference type="PROSITE" id="PS51546"/>
    </source>
</evidence>
<dbReference type="GO" id="GO:0016477">
    <property type="term" value="P:cell migration"/>
    <property type="evidence" value="ECO:0007669"/>
    <property type="project" value="TreeGrafter"/>
</dbReference>
<dbReference type="SMART" id="SM00146">
    <property type="entry name" value="PI3Kc"/>
    <property type="match status" value="1"/>
</dbReference>
<accession>D5KZJ1</accession>
<dbReference type="Gene3D" id="2.60.40.150">
    <property type="entry name" value="C2 domain"/>
    <property type="match status" value="1"/>
</dbReference>
<dbReference type="InterPro" id="IPR002420">
    <property type="entry name" value="PI3K-type_C2_dom"/>
</dbReference>
<dbReference type="PROSITE" id="PS51547">
    <property type="entry name" value="C2_PI3K"/>
    <property type="match status" value="1"/>
</dbReference>
<evidence type="ECO:0000256" key="5">
    <source>
        <dbReference type="PROSITE-ProRule" id="PRU00880"/>
    </source>
</evidence>
<dbReference type="GO" id="GO:0005524">
    <property type="term" value="F:ATP binding"/>
    <property type="evidence" value="ECO:0007669"/>
    <property type="project" value="UniProtKB-KW"/>
</dbReference>
<dbReference type="GO" id="GO:0016303">
    <property type="term" value="F:1-phosphatidylinositol-3-kinase activity"/>
    <property type="evidence" value="ECO:0007669"/>
    <property type="project" value="TreeGrafter"/>
</dbReference>
<dbReference type="Pfam" id="PF00613">
    <property type="entry name" value="PI3Ka"/>
    <property type="match status" value="1"/>
</dbReference>
<dbReference type="InterPro" id="IPR011009">
    <property type="entry name" value="Kinase-like_dom_sf"/>
</dbReference>
<dbReference type="Gene3D" id="3.10.20.770">
    <property type="match status" value="1"/>
</dbReference>
<sequence>MSTCIILDCLLPNSIIVPLTCHKDITLSKLKNDIWQEAKKYPLYRVLRVPEEYVLVGVTQDAEQEEFWDESRRLCDLRLFSPILKIMEPRGSKEEKVLNHEISLAIGRSVHDLEDSKDAELQEFRRKIIKVVGEAVKMRQHCGLASLACCQHPPELEPTAKLPSSIEKRLDQGYLMVTVWTGSSESISVRVTWDIYPEGVIAEVLKRLPGAPGTRGSATSAQNSSQHVLKVCGTNEYLLVGRPITQYKTVRVWLSRGKTPQLSLIPRGELYASLASFDFVQPSYVQTSLAKPLPLSSSPTLSLWHPSMDGRLKVHVLWTTCVNVKEANKIYVQAGVFHGEDQLCDIRETQHVSGSNPKWGEWIQFDLPIQEIPHRARLCLSLCSEQRQTDKMKRRERIEHPMLGWGNINLFDFRNQLVHNRISVAMLPPPKGFEELLNPLGTTEHTITSDTTCLELGFERRFSQNVTFPDTQQMEDYARYIIKLEHGQSDKNAHGDFSDQSIISKIVEQDPVSGLTEEDKELIWCMRKLCPSVPDSLPRLLDAVKWSSRDHVSQLYLLLKDWPIVSPDTALELLQCKYPDPTVRKHAVKSLDRGLPDEGLFQYLLQLVQALKHEPYLDSPLLRFILRKALTNAKIGNFFFWRLKSDVHLWPNALHIMAILEAYCRGLGPGLRQVVRQVEVVDKLARLAESVKDRCDTNKEKTQYLKEQLAESEYFNLLQHLTSPLNQSHSLGRLRISECRGVRSARRPLCLVWDTLNPWPHTYSLSQGIILKSGDDLRQDMLTLQVIGMMAQLWNNEGLDLRVVPYSCLSMGKLVGVIEVVQNAKTVYGIQRISKLGAIQVDSSQLYKWIRDKNQGLRLEQAIDNFTRSCAGYCVATFVLGIGNRHPDNIMVNQEGLIFHIDFGHFLGNFKKKFGINRERVPFVLTQDFLRVIAGGAENAKESQEFQRFQELCGKAYLALRKHHRLIINLFTLLLSTGISELQTPEDVAYLRKTLAVGLSEEEALEYFQNRFCEAYGGAWTTKLDWFFHSVKHR</sequence>
<evidence type="ECO:0000256" key="3">
    <source>
        <dbReference type="ARBA" id="ARBA00022777"/>
    </source>
</evidence>
<dbReference type="InterPro" id="IPR003113">
    <property type="entry name" value="PI3K_ABD"/>
</dbReference>
<dbReference type="GO" id="GO:0048015">
    <property type="term" value="P:phosphatidylinositol-mediated signaling"/>
    <property type="evidence" value="ECO:0007669"/>
    <property type="project" value="TreeGrafter"/>
</dbReference>
<evidence type="ECO:0000259" key="10">
    <source>
        <dbReference type="PROSITE" id="PS51547"/>
    </source>
</evidence>
<dbReference type="SUPFAM" id="SSF56112">
    <property type="entry name" value="Protein kinase-like (PK-like)"/>
    <property type="match status" value="1"/>
</dbReference>
<dbReference type="GO" id="GO:0005942">
    <property type="term" value="C:phosphatidylinositol 3-kinase complex"/>
    <property type="evidence" value="ECO:0007669"/>
    <property type="project" value="TreeGrafter"/>
</dbReference>
<dbReference type="GO" id="GO:0005737">
    <property type="term" value="C:cytoplasm"/>
    <property type="evidence" value="ECO:0007669"/>
    <property type="project" value="UniProtKB-ARBA"/>
</dbReference>
<dbReference type="InterPro" id="IPR000341">
    <property type="entry name" value="PI3K_Ras-bd_dom"/>
</dbReference>
<dbReference type="PANTHER" id="PTHR10048:SF111">
    <property type="entry name" value="PHOSPHATIDYLINOSITOL 3-KINASE AGE-1"/>
    <property type="match status" value="1"/>
</dbReference>
<dbReference type="Gene3D" id="3.30.1010.10">
    <property type="entry name" value="Phosphatidylinositol 3-kinase Catalytic Subunit, Chain A, domain 4"/>
    <property type="match status" value="1"/>
</dbReference>
<dbReference type="InterPro" id="IPR035892">
    <property type="entry name" value="C2_domain_sf"/>
</dbReference>
<dbReference type="Gene3D" id="1.10.1070.11">
    <property type="entry name" value="Phosphatidylinositol 3-/4-kinase, catalytic domain"/>
    <property type="match status" value="1"/>
</dbReference>